<organism evidence="1 2">
    <name type="scientific">Liparis tanakae</name>
    <name type="common">Tanaka's snailfish</name>
    <dbReference type="NCBI Taxonomy" id="230148"/>
    <lineage>
        <taxon>Eukaryota</taxon>
        <taxon>Metazoa</taxon>
        <taxon>Chordata</taxon>
        <taxon>Craniata</taxon>
        <taxon>Vertebrata</taxon>
        <taxon>Euteleostomi</taxon>
        <taxon>Actinopterygii</taxon>
        <taxon>Neopterygii</taxon>
        <taxon>Teleostei</taxon>
        <taxon>Neoteleostei</taxon>
        <taxon>Acanthomorphata</taxon>
        <taxon>Eupercaria</taxon>
        <taxon>Perciformes</taxon>
        <taxon>Cottioidei</taxon>
        <taxon>Cottales</taxon>
        <taxon>Liparidae</taxon>
        <taxon>Liparis</taxon>
    </lineage>
</organism>
<proteinExistence type="predicted"/>
<sequence length="394" mass="43166">MTSKCGCGEWQLGTSFDWKPLEQKVSARSRMHMHAMLAGDKVMYIPASCGWCLQLVEGLNEGFEEAGADDKSISLLLIQLLLHLAFEHLGSWLDAPWGPVLMSGFILDPNYGWDLYTGSSMCIMKFVPEPQQVVRTAFRKQSDQRVVASQQLKMSLVSLSVNTPDWAAPLAKSSSAIVGIRIRYMALPKTLRLLSVDKRSLCLLWISNARGLSALCYVRAAQSAGAGGGVNRDTPQQRSPLQDAVAVDAVQLRSATRSADYGDGHHLPSWRGFHGDHTPFSVNCWHGMRVANALQAQRVRLAGGGGRGLAKDDHRSAGSLQQDVATRKAILAIGVVVLLDNQQHGRSLQRHQPAQAANGQTFIAIFLLNEKQQRHTPYVGPLQAQLTRPFPQSV</sequence>
<comment type="caution">
    <text evidence="1">The sequence shown here is derived from an EMBL/GenBank/DDBJ whole genome shotgun (WGS) entry which is preliminary data.</text>
</comment>
<gene>
    <name evidence="1" type="ORF">EYF80_015416</name>
</gene>
<evidence type="ECO:0000313" key="2">
    <source>
        <dbReference type="Proteomes" id="UP000314294"/>
    </source>
</evidence>
<evidence type="ECO:0000313" key="1">
    <source>
        <dbReference type="EMBL" id="TNN74333.1"/>
    </source>
</evidence>
<accession>A0A4Z2IB21</accession>
<dbReference type="Proteomes" id="UP000314294">
    <property type="component" value="Unassembled WGS sequence"/>
</dbReference>
<dbReference type="EMBL" id="SRLO01000115">
    <property type="protein sequence ID" value="TNN74333.1"/>
    <property type="molecule type" value="Genomic_DNA"/>
</dbReference>
<name>A0A4Z2IB21_9TELE</name>
<reference evidence="1 2" key="1">
    <citation type="submission" date="2019-03" db="EMBL/GenBank/DDBJ databases">
        <title>First draft genome of Liparis tanakae, snailfish: a comprehensive survey of snailfish specific genes.</title>
        <authorList>
            <person name="Kim W."/>
            <person name="Song I."/>
            <person name="Jeong J.-H."/>
            <person name="Kim D."/>
            <person name="Kim S."/>
            <person name="Ryu S."/>
            <person name="Song J.Y."/>
            <person name="Lee S.K."/>
        </authorList>
    </citation>
    <scope>NUCLEOTIDE SEQUENCE [LARGE SCALE GENOMIC DNA]</scope>
    <source>
        <tissue evidence="1">Muscle</tissue>
    </source>
</reference>
<keyword evidence="2" id="KW-1185">Reference proteome</keyword>
<protein>
    <submittedName>
        <fullName evidence="1">Uncharacterized protein</fullName>
    </submittedName>
</protein>
<dbReference type="AlphaFoldDB" id="A0A4Z2IB21"/>